<evidence type="ECO:0000313" key="1">
    <source>
        <dbReference type="EMBL" id="TCO46665.1"/>
    </source>
</evidence>
<dbReference type="RefSeq" id="WP_279496050.1">
    <property type="nucleotide sequence ID" value="NZ_SLWS01000018.1"/>
</dbReference>
<proteinExistence type="predicted"/>
<dbReference type="EMBL" id="SLWS01000018">
    <property type="protein sequence ID" value="TCO46665.1"/>
    <property type="molecule type" value="Genomic_DNA"/>
</dbReference>
<protein>
    <submittedName>
        <fullName evidence="1">Uncharacterized protein</fullName>
    </submittedName>
</protein>
<keyword evidence="2" id="KW-1185">Reference proteome</keyword>
<dbReference type="AlphaFoldDB" id="A0A4R2IUQ7"/>
<accession>A0A4R2IUQ7</accession>
<name>A0A4R2IUQ7_9PSEU</name>
<organism evidence="1 2">
    <name type="scientific">Actinocrispum wychmicini</name>
    <dbReference type="NCBI Taxonomy" id="1213861"/>
    <lineage>
        <taxon>Bacteria</taxon>
        <taxon>Bacillati</taxon>
        <taxon>Actinomycetota</taxon>
        <taxon>Actinomycetes</taxon>
        <taxon>Pseudonocardiales</taxon>
        <taxon>Pseudonocardiaceae</taxon>
        <taxon>Actinocrispum</taxon>
    </lineage>
</organism>
<gene>
    <name evidence="1" type="ORF">EV192_11860</name>
</gene>
<sequence>MTMNVTVGETPIFDELRAALGQLDIEDLIGHAEIAEDAQDL</sequence>
<comment type="caution">
    <text evidence="1">The sequence shown here is derived from an EMBL/GenBank/DDBJ whole genome shotgun (WGS) entry which is preliminary data.</text>
</comment>
<reference evidence="1 2" key="1">
    <citation type="submission" date="2019-03" db="EMBL/GenBank/DDBJ databases">
        <title>Genomic Encyclopedia of Type Strains, Phase IV (KMG-IV): sequencing the most valuable type-strain genomes for metagenomic binning, comparative biology and taxonomic classification.</title>
        <authorList>
            <person name="Goeker M."/>
        </authorList>
    </citation>
    <scope>NUCLEOTIDE SEQUENCE [LARGE SCALE GENOMIC DNA]</scope>
    <source>
        <strain evidence="1 2">DSM 45934</strain>
    </source>
</reference>
<dbReference type="Proteomes" id="UP000295680">
    <property type="component" value="Unassembled WGS sequence"/>
</dbReference>
<evidence type="ECO:0000313" key="2">
    <source>
        <dbReference type="Proteomes" id="UP000295680"/>
    </source>
</evidence>